<feature type="chain" id="PRO_5012670556" evidence="4">
    <location>
        <begin position="33"/>
        <end position="241"/>
    </location>
</feature>
<keyword evidence="4" id="KW-0732">Signal</keyword>
<dbReference type="Gene3D" id="3.30.1150.10">
    <property type="match status" value="1"/>
</dbReference>
<dbReference type="Gene3D" id="3.55.50.30">
    <property type="match status" value="1"/>
</dbReference>
<name>A0A246WTT8_9BURK</name>
<feature type="domain" description="Secretin/TonB short N-terminal" evidence="5">
    <location>
        <begin position="64"/>
        <end position="115"/>
    </location>
</feature>
<dbReference type="InterPro" id="IPR011662">
    <property type="entry name" value="Secretin/TonB_short_N"/>
</dbReference>
<dbReference type="RefSeq" id="WP_129587676.1">
    <property type="nucleotide sequence ID" value="NZ_NJGU01000002.1"/>
</dbReference>
<organism evidence="6 7">
    <name type="scientific">Herbaspirillum robiniae</name>
    <dbReference type="NCBI Taxonomy" id="2014887"/>
    <lineage>
        <taxon>Bacteria</taxon>
        <taxon>Pseudomonadati</taxon>
        <taxon>Pseudomonadota</taxon>
        <taxon>Betaproteobacteria</taxon>
        <taxon>Burkholderiales</taxon>
        <taxon>Oxalobacteraceae</taxon>
        <taxon>Herbaspirillum</taxon>
    </lineage>
</organism>
<protein>
    <submittedName>
        <fullName evidence="6">TonB-dependent outer membrane receptor</fullName>
    </submittedName>
</protein>
<dbReference type="GO" id="GO:0019867">
    <property type="term" value="C:outer membrane"/>
    <property type="evidence" value="ECO:0007669"/>
    <property type="project" value="InterPro"/>
</dbReference>
<keyword evidence="2" id="KW-0472">Membrane</keyword>
<evidence type="ECO:0000313" key="7">
    <source>
        <dbReference type="Proteomes" id="UP000197596"/>
    </source>
</evidence>
<dbReference type="Proteomes" id="UP000197596">
    <property type="component" value="Unassembled WGS sequence"/>
</dbReference>
<evidence type="ECO:0000256" key="1">
    <source>
        <dbReference type="ARBA" id="ARBA00022448"/>
    </source>
</evidence>
<feature type="signal peptide" evidence="4">
    <location>
        <begin position="1"/>
        <end position="32"/>
    </location>
</feature>
<dbReference type="SUPFAM" id="SSF74653">
    <property type="entry name" value="TolA/TonB C-terminal domain"/>
    <property type="match status" value="1"/>
</dbReference>
<keyword evidence="6" id="KW-0675">Receptor</keyword>
<evidence type="ECO:0000313" key="6">
    <source>
        <dbReference type="EMBL" id="OWY30397.1"/>
    </source>
</evidence>
<reference evidence="6 7" key="1">
    <citation type="submission" date="2017-06" db="EMBL/GenBank/DDBJ databases">
        <title>Herbaspirillum phytohormonus sp. nov., isolated from the root nodule of Robinia pseudoacacia in lead-zinc mine.</title>
        <authorList>
            <person name="Fan M."/>
            <person name="Lin Y."/>
        </authorList>
    </citation>
    <scope>NUCLEOTIDE SEQUENCE [LARGE SCALE GENOMIC DNA]</scope>
    <source>
        <strain evidence="6 7">HZ10</strain>
    </source>
</reference>
<dbReference type="AlphaFoldDB" id="A0A246WTT8"/>
<accession>A0A246WTT8</accession>
<keyword evidence="3" id="KW-0998">Cell outer membrane</keyword>
<evidence type="ECO:0000256" key="2">
    <source>
        <dbReference type="ARBA" id="ARBA00023136"/>
    </source>
</evidence>
<evidence type="ECO:0000256" key="3">
    <source>
        <dbReference type="ARBA" id="ARBA00023237"/>
    </source>
</evidence>
<comment type="caution">
    <text evidence="6">The sequence shown here is derived from an EMBL/GenBank/DDBJ whole genome shotgun (WGS) entry which is preliminary data.</text>
</comment>
<evidence type="ECO:0000256" key="4">
    <source>
        <dbReference type="SAM" id="SignalP"/>
    </source>
</evidence>
<evidence type="ECO:0000259" key="5">
    <source>
        <dbReference type="SMART" id="SM00965"/>
    </source>
</evidence>
<dbReference type="EMBL" id="NJGU01000002">
    <property type="protein sequence ID" value="OWY30397.1"/>
    <property type="molecule type" value="Genomic_DNA"/>
</dbReference>
<proteinExistence type="predicted"/>
<sequence>MSLALRPPLAGGAFALSLYVLACLLAAGRVAAAENTGDAQLMQFEILPQNLESALALFSETTGYSVLIGGELLVGRRSAGVTGNLAPRQALQNLLQGTGLSARFIGEKAFTLSVGAASEDPSPMAGATGDEARSRTPSAISQDFSFKLQRAITRALCLAQPEAFGRYRLGLQLWLESAGRISDVRLLQSSGVPARDRQVLASLRGLEVGAPPAGQAQPLTILLTPRPAPDADCLYFTGEVR</sequence>
<keyword evidence="1" id="KW-0813">Transport</keyword>
<dbReference type="SMART" id="SM00965">
    <property type="entry name" value="STN"/>
    <property type="match status" value="1"/>
</dbReference>
<dbReference type="Pfam" id="PF07660">
    <property type="entry name" value="STN"/>
    <property type="match status" value="1"/>
</dbReference>
<gene>
    <name evidence="6" type="ORF">CEJ42_05445</name>
</gene>